<dbReference type="EMBL" id="FMZV01000008">
    <property type="protein sequence ID" value="SDD51812.1"/>
    <property type="molecule type" value="Genomic_DNA"/>
</dbReference>
<sequence length="179" mass="19069">MENLKIAVSAGVGILLATSAMSQTADVTVDSLMERLDGVAPAAVLENSTLLNITEEGEIEVLREGTNGWTCMYPGTDPMCADKASMSFLQAWMAKETPPDTLGFVYMLLGDEGASNTDPYAEGETADNQWVVAGPHVMIVGSAAGPLLDTYPSEVPEGEGQPWVMWPGTPYAHLMIPME</sequence>
<dbReference type="STRING" id="639004.SAMN04488239_10832"/>
<evidence type="ECO:0000313" key="2">
    <source>
        <dbReference type="Proteomes" id="UP000199628"/>
    </source>
</evidence>
<proteinExistence type="predicted"/>
<gene>
    <name evidence="1" type="ORF">SAMN04488239_10832</name>
</gene>
<reference evidence="2" key="1">
    <citation type="submission" date="2016-10" db="EMBL/GenBank/DDBJ databases">
        <authorList>
            <person name="Varghese N."/>
            <person name="Submissions S."/>
        </authorList>
    </citation>
    <scope>NUCLEOTIDE SEQUENCE [LARGE SCALE GENOMIC DNA]</scope>
    <source>
        <strain evidence="2">CGMCC 1.9108</strain>
    </source>
</reference>
<dbReference type="OrthoDB" id="4760845at2"/>
<dbReference type="RefSeq" id="WP_093031857.1">
    <property type="nucleotide sequence ID" value="NZ_FMZV01000008.1"/>
</dbReference>
<protein>
    <submittedName>
        <fullName evidence="1">Uncharacterized protein</fullName>
    </submittedName>
</protein>
<evidence type="ECO:0000313" key="1">
    <source>
        <dbReference type="EMBL" id="SDD51812.1"/>
    </source>
</evidence>
<organism evidence="1 2">
    <name type="scientific">Ruegeria marina</name>
    <dbReference type="NCBI Taxonomy" id="639004"/>
    <lineage>
        <taxon>Bacteria</taxon>
        <taxon>Pseudomonadati</taxon>
        <taxon>Pseudomonadota</taxon>
        <taxon>Alphaproteobacteria</taxon>
        <taxon>Rhodobacterales</taxon>
        <taxon>Roseobacteraceae</taxon>
        <taxon>Ruegeria</taxon>
    </lineage>
</organism>
<accession>A0A1G6VDW3</accession>
<name>A0A1G6VDW3_9RHOB</name>
<dbReference type="AlphaFoldDB" id="A0A1G6VDW3"/>
<dbReference type="Proteomes" id="UP000199628">
    <property type="component" value="Unassembled WGS sequence"/>
</dbReference>
<keyword evidence="2" id="KW-1185">Reference proteome</keyword>